<dbReference type="EMBL" id="FNKH01000002">
    <property type="protein sequence ID" value="SDQ27123.1"/>
    <property type="molecule type" value="Genomic_DNA"/>
</dbReference>
<dbReference type="CDD" id="cd19081">
    <property type="entry name" value="AKR_AKR9C1"/>
    <property type="match status" value="1"/>
</dbReference>
<feature type="domain" description="NADP-dependent oxidoreductase" evidence="1">
    <location>
        <begin position="15"/>
        <end position="309"/>
    </location>
</feature>
<proteinExistence type="predicted"/>
<evidence type="ECO:0000259" key="1">
    <source>
        <dbReference type="Pfam" id="PF00248"/>
    </source>
</evidence>
<dbReference type="Proteomes" id="UP000181917">
    <property type="component" value="Unassembled WGS sequence"/>
</dbReference>
<name>A0A1H0ZI36_9MICC</name>
<sequence length="317" mass="34877">MSLTTAEATGLQVAPLVLGTNVFGWTADEAQSHRILDAFVAAGGNFIDTADSYSFWVEGNTGGESETIIGTWLAKRSVREEILIASKVSYHPELFGLAPATIREGIDDTLRRLELDYVDVYYAHFDDPETPLEQTIATFSELVDEGKIRAIGVSNYSAERLAEWMEITESGGYHVPVALEPQYNLMERGIEERLLPLAREHRLEVFPYYSLAHGFLTGKYRPGVSVDSARADDATRYLDGRGERVLEALGSIAADRRLPYAPIALAWLRSQPGITAPIASGRTVEQLEPLLETIDLVLNDDELSLLTAASQNQGTES</sequence>
<dbReference type="PANTHER" id="PTHR43364">
    <property type="entry name" value="NADH-SPECIFIC METHYLGLYOXAL REDUCTASE-RELATED"/>
    <property type="match status" value="1"/>
</dbReference>
<dbReference type="InterPro" id="IPR050523">
    <property type="entry name" value="AKR_Detox_Biosynth"/>
</dbReference>
<dbReference type="PROSITE" id="PS00062">
    <property type="entry name" value="ALDOKETO_REDUCTASE_2"/>
    <property type="match status" value="1"/>
</dbReference>
<dbReference type="PANTHER" id="PTHR43364:SF6">
    <property type="entry name" value="OXIDOREDUCTASE-RELATED"/>
    <property type="match status" value="1"/>
</dbReference>
<dbReference type="PRINTS" id="PR00069">
    <property type="entry name" value="ALDKETRDTASE"/>
</dbReference>
<dbReference type="RefSeq" id="WP_074698908.1">
    <property type="nucleotide sequence ID" value="NZ_CP018863.1"/>
</dbReference>
<dbReference type="AlphaFoldDB" id="A0A1H0ZI36"/>
<dbReference type="KEGG" id="acry:AC20117_15395"/>
<organism evidence="2 3">
    <name type="scientific">Crystallibacter crystallopoietes</name>
    <dbReference type="NCBI Taxonomy" id="37928"/>
    <lineage>
        <taxon>Bacteria</taxon>
        <taxon>Bacillati</taxon>
        <taxon>Actinomycetota</taxon>
        <taxon>Actinomycetes</taxon>
        <taxon>Micrococcales</taxon>
        <taxon>Micrococcaceae</taxon>
        <taxon>Crystallibacter</taxon>
    </lineage>
</organism>
<evidence type="ECO:0000313" key="3">
    <source>
        <dbReference type="Proteomes" id="UP000181917"/>
    </source>
</evidence>
<dbReference type="Pfam" id="PF00248">
    <property type="entry name" value="Aldo_ket_red"/>
    <property type="match status" value="1"/>
</dbReference>
<evidence type="ECO:0000313" key="2">
    <source>
        <dbReference type="EMBL" id="SDQ27123.1"/>
    </source>
</evidence>
<dbReference type="OrthoDB" id="9768793at2"/>
<dbReference type="Gene3D" id="3.20.20.100">
    <property type="entry name" value="NADP-dependent oxidoreductase domain"/>
    <property type="match status" value="1"/>
</dbReference>
<dbReference type="InterPro" id="IPR023210">
    <property type="entry name" value="NADP_OxRdtase_dom"/>
</dbReference>
<gene>
    <name evidence="2" type="ORF">SAMN04489742_0377</name>
</gene>
<dbReference type="STRING" id="37928.SAMN04489742_0377"/>
<keyword evidence="3" id="KW-1185">Reference proteome</keyword>
<accession>A0A1H0ZI36</accession>
<reference evidence="2 3" key="1">
    <citation type="submission" date="2016-10" db="EMBL/GenBank/DDBJ databases">
        <authorList>
            <person name="de Groot N.N."/>
        </authorList>
    </citation>
    <scope>NUCLEOTIDE SEQUENCE [LARGE SCALE GENOMIC DNA]</scope>
    <source>
        <strain evidence="2 3">DSM 20117</strain>
    </source>
</reference>
<dbReference type="InterPro" id="IPR036812">
    <property type="entry name" value="NAD(P)_OxRdtase_dom_sf"/>
</dbReference>
<dbReference type="InterPro" id="IPR020471">
    <property type="entry name" value="AKR"/>
</dbReference>
<dbReference type="GO" id="GO:0005829">
    <property type="term" value="C:cytosol"/>
    <property type="evidence" value="ECO:0007669"/>
    <property type="project" value="TreeGrafter"/>
</dbReference>
<dbReference type="SUPFAM" id="SSF51430">
    <property type="entry name" value="NAD(P)-linked oxidoreductase"/>
    <property type="match status" value="1"/>
</dbReference>
<protein>
    <submittedName>
        <fullName evidence="2">Predicted oxidoreductase</fullName>
    </submittedName>
</protein>
<dbReference type="GO" id="GO:0016491">
    <property type="term" value="F:oxidoreductase activity"/>
    <property type="evidence" value="ECO:0007669"/>
    <property type="project" value="InterPro"/>
</dbReference>
<dbReference type="InterPro" id="IPR018170">
    <property type="entry name" value="Aldo/ket_reductase_CS"/>
</dbReference>